<dbReference type="InterPro" id="IPR007852">
    <property type="entry name" value="Cdc73/Parafibromin"/>
</dbReference>
<dbReference type="GO" id="GO:0032968">
    <property type="term" value="P:positive regulation of transcription elongation by RNA polymerase II"/>
    <property type="evidence" value="ECO:0007669"/>
    <property type="project" value="TreeGrafter"/>
</dbReference>
<dbReference type="GO" id="GO:0006368">
    <property type="term" value="P:transcription elongation by RNA polymerase II"/>
    <property type="evidence" value="ECO:0007669"/>
    <property type="project" value="InterPro"/>
</dbReference>
<dbReference type="PANTHER" id="PTHR12466">
    <property type="entry name" value="CDC73 DOMAIN PROTEIN"/>
    <property type="match status" value="1"/>
</dbReference>
<dbReference type="PANTHER" id="PTHR12466:SF8">
    <property type="entry name" value="PARAFIBROMIN"/>
    <property type="match status" value="1"/>
</dbReference>
<protein>
    <submittedName>
        <fullName evidence="3">Paf1 complex subunit Cdc73 N-terminal domain-containing protein</fullName>
    </submittedName>
</protein>
<accession>A0A915IPL3</accession>
<evidence type="ECO:0000313" key="3">
    <source>
        <dbReference type="WBParaSite" id="nRc.2.0.1.t16128-RA"/>
    </source>
</evidence>
<dbReference type="WBParaSite" id="nRc.2.0.1.t16128-RA">
    <property type="protein sequence ID" value="nRc.2.0.1.t16128-RA"/>
    <property type="gene ID" value="nRc.2.0.1.g16128"/>
</dbReference>
<organism evidence="2 3">
    <name type="scientific">Romanomermis culicivorax</name>
    <name type="common">Nematode worm</name>
    <dbReference type="NCBI Taxonomy" id="13658"/>
    <lineage>
        <taxon>Eukaryota</taxon>
        <taxon>Metazoa</taxon>
        <taxon>Ecdysozoa</taxon>
        <taxon>Nematoda</taxon>
        <taxon>Enoplea</taxon>
        <taxon>Dorylaimia</taxon>
        <taxon>Mermithida</taxon>
        <taxon>Mermithoidea</taxon>
        <taxon>Mermithidae</taxon>
        <taxon>Romanomermis</taxon>
    </lineage>
</organism>
<proteinExistence type="predicted"/>
<dbReference type="Proteomes" id="UP000887565">
    <property type="component" value="Unplaced"/>
</dbReference>
<sequence length="256" mass="29032">MGISAPGGHPSYNMSDPLKLLREYTISGKPVKEKDEYIVFGDMAFPRTAKTNYLVWNKKDEYYTLESLYFFYKKRALQHTAYVKEAAEKKIQIVTRADRKALEDYLIKEKLDKLPTSIDLSAPVPTSIHVSKIQTESEQNDAKRPRLDFDDSVSRKPSERVLAMLEGTSSIAQSAKPDAIRDLSKEHGLTKDKIAALRQKALANKRNQIKTTEEDLMAVSLESRRTEGPSAVDLTKDATFKERVWRNRSTCLEAAS</sequence>
<dbReference type="OMA" id="VXEGASA"/>
<dbReference type="Pfam" id="PF16050">
    <property type="entry name" value="CDC73_N"/>
    <property type="match status" value="1"/>
</dbReference>
<evidence type="ECO:0000313" key="2">
    <source>
        <dbReference type="Proteomes" id="UP000887565"/>
    </source>
</evidence>
<dbReference type="GO" id="GO:0000993">
    <property type="term" value="F:RNA polymerase II complex binding"/>
    <property type="evidence" value="ECO:0007669"/>
    <property type="project" value="TreeGrafter"/>
</dbReference>
<dbReference type="AlphaFoldDB" id="A0A915IPL3"/>
<reference evidence="3" key="1">
    <citation type="submission" date="2022-11" db="UniProtKB">
        <authorList>
            <consortium name="WormBaseParasite"/>
        </authorList>
    </citation>
    <scope>IDENTIFICATION</scope>
</reference>
<evidence type="ECO:0000259" key="1">
    <source>
        <dbReference type="Pfam" id="PF16050"/>
    </source>
</evidence>
<name>A0A915IPL3_ROMCU</name>
<keyword evidence="2" id="KW-1185">Reference proteome</keyword>
<feature type="domain" description="Paf1 complex subunit Cdc73 N-terminal" evidence="1">
    <location>
        <begin position="14"/>
        <end position="255"/>
    </location>
</feature>
<dbReference type="InterPro" id="IPR032041">
    <property type="entry name" value="Cdc73_N"/>
</dbReference>
<dbReference type="GO" id="GO:0016593">
    <property type="term" value="C:Cdc73/Paf1 complex"/>
    <property type="evidence" value="ECO:0007669"/>
    <property type="project" value="InterPro"/>
</dbReference>